<dbReference type="InterPro" id="IPR001041">
    <property type="entry name" value="2Fe-2S_ferredoxin-type"/>
</dbReference>
<gene>
    <name evidence="2" type="ORF">S06H3_51402</name>
</gene>
<dbReference type="PROSITE" id="PS00641">
    <property type="entry name" value="COMPLEX1_75K_1"/>
    <property type="match status" value="1"/>
</dbReference>
<evidence type="ECO:0000313" key="2">
    <source>
        <dbReference type="EMBL" id="GAI35998.1"/>
    </source>
</evidence>
<accession>X1MXL7</accession>
<dbReference type="Pfam" id="PF13510">
    <property type="entry name" value="Fer2_4"/>
    <property type="match status" value="1"/>
</dbReference>
<dbReference type="GO" id="GO:0051536">
    <property type="term" value="F:iron-sulfur cluster binding"/>
    <property type="evidence" value="ECO:0007669"/>
    <property type="project" value="InterPro"/>
</dbReference>
<sequence>MVREISLKIDGKEIKAREGMTILQAAKVKGIEIPTLCYDEQLKPYGACRLCTVEIVKGGRRRLVVSCIYLAEEGLEVETNNEKVRK</sequence>
<name>X1MXL7_9ZZZZ</name>
<dbReference type="PROSITE" id="PS51085">
    <property type="entry name" value="2FE2S_FER_2"/>
    <property type="match status" value="1"/>
</dbReference>
<dbReference type="CDD" id="cd00207">
    <property type="entry name" value="fer2"/>
    <property type="match status" value="1"/>
</dbReference>
<proteinExistence type="predicted"/>
<organism evidence="2">
    <name type="scientific">marine sediment metagenome</name>
    <dbReference type="NCBI Taxonomy" id="412755"/>
    <lineage>
        <taxon>unclassified sequences</taxon>
        <taxon>metagenomes</taxon>
        <taxon>ecological metagenomes</taxon>
    </lineage>
</organism>
<dbReference type="InterPro" id="IPR036010">
    <property type="entry name" value="2Fe-2S_ferredoxin-like_sf"/>
</dbReference>
<dbReference type="InterPro" id="IPR000283">
    <property type="entry name" value="NADH_UbQ_OxRdtase_75kDa_su_CS"/>
</dbReference>
<dbReference type="Gene3D" id="3.10.20.740">
    <property type="match status" value="1"/>
</dbReference>
<protein>
    <recommendedName>
        <fullName evidence="1">2Fe-2S ferredoxin-type domain-containing protein</fullName>
    </recommendedName>
</protein>
<evidence type="ECO:0000259" key="1">
    <source>
        <dbReference type="PROSITE" id="PS51085"/>
    </source>
</evidence>
<reference evidence="2" key="1">
    <citation type="journal article" date="2014" name="Front. Microbiol.">
        <title>High frequency of phylogenetically diverse reductive dehalogenase-homologous genes in deep subseafloor sedimentary metagenomes.</title>
        <authorList>
            <person name="Kawai M."/>
            <person name="Futagami T."/>
            <person name="Toyoda A."/>
            <person name="Takaki Y."/>
            <person name="Nishi S."/>
            <person name="Hori S."/>
            <person name="Arai W."/>
            <person name="Tsubouchi T."/>
            <person name="Morono Y."/>
            <person name="Uchiyama I."/>
            <person name="Ito T."/>
            <person name="Fujiyama A."/>
            <person name="Inagaki F."/>
            <person name="Takami H."/>
        </authorList>
    </citation>
    <scope>NUCLEOTIDE SEQUENCE</scope>
    <source>
        <strain evidence="2">Expedition CK06-06</strain>
    </source>
</reference>
<dbReference type="GO" id="GO:0042773">
    <property type="term" value="P:ATP synthesis coupled electron transport"/>
    <property type="evidence" value="ECO:0007669"/>
    <property type="project" value="InterPro"/>
</dbReference>
<dbReference type="AlphaFoldDB" id="X1MXL7"/>
<dbReference type="GO" id="GO:0008137">
    <property type="term" value="F:NADH dehydrogenase (ubiquinone) activity"/>
    <property type="evidence" value="ECO:0007669"/>
    <property type="project" value="InterPro"/>
</dbReference>
<dbReference type="EMBL" id="BARV01032610">
    <property type="protein sequence ID" value="GAI35998.1"/>
    <property type="molecule type" value="Genomic_DNA"/>
</dbReference>
<dbReference type="GO" id="GO:0016020">
    <property type="term" value="C:membrane"/>
    <property type="evidence" value="ECO:0007669"/>
    <property type="project" value="InterPro"/>
</dbReference>
<comment type="caution">
    <text evidence="2">The sequence shown here is derived from an EMBL/GenBank/DDBJ whole genome shotgun (WGS) entry which is preliminary data.</text>
</comment>
<feature type="domain" description="2Fe-2S ferredoxin-type" evidence="1">
    <location>
        <begin position="3"/>
        <end position="83"/>
    </location>
</feature>
<feature type="non-terminal residue" evidence="2">
    <location>
        <position position="86"/>
    </location>
</feature>
<dbReference type="SUPFAM" id="SSF54292">
    <property type="entry name" value="2Fe-2S ferredoxin-like"/>
    <property type="match status" value="1"/>
</dbReference>